<proteinExistence type="predicted"/>
<name>A0A844FNS0_9LACO</name>
<gene>
    <name evidence="1" type="ORF">FYJ61_05335</name>
</gene>
<dbReference type="RefSeq" id="WP_154486858.1">
    <property type="nucleotide sequence ID" value="NZ_VUMW01000012.1"/>
</dbReference>
<dbReference type="EMBL" id="VUMW01000012">
    <property type="protein sequence ID" value="MST79893.1"/>
    <property type="molecule type" value="Genomic_DNA"/>
</dbReference>
<sequence>MRRLTQKVIDDYGMEHRIPKNMRFLLNYNILDLLNRAKRVGEYDLPALHCNTDVMPEYIALYSQRSLYRHSLMTCVAFYEYDRTFDGPNGLFNAIYYNDKIQLAKFKERFKDVDFFVSPDYSVFGDINRAENLIRVWKARIVSLWLSLEMSAVVIPNIMYSSEDTFADYMTGLEDCSVVAFSTKGHIRNHEERRLTKAAVKYAVDNLPIKTILAYSVCGKDETALKLFKYATDRGVKIVIPDNSLRARNRVLANE</sequence>
<reference evidence="1 2" key="1">
    <citation type="submission" date="2019-08" db="EMBL/GenBank/DDBJ databases">
        <title>In-depth cultivation of the pig gut microbiome towards novel bacterial diversity and tailored functional studies.</title>
        <authorList>
            <person name="Wylensek D."/>
            <person name="Hitch T.C.A."/>
            <person name="Clavel T."/>
        </authorList>
    </citation>
    <scope>NUCLEOTIDE SEQUENCE [LARGE SCALE GENOMIC DNA]</scope>
    <source>
        <strain evidence="1 2">WCA-470BD-2E</strain>
    </source>
</reference>
<organism evidence="1 2">
    <name type="scientific">Lactobacillus equicursoris</name>
    <dbReference type="NCBI Taxonomy" id="420645"/>
    <lineage>
        <taxon>Bacteria</taxon>
        <taxon>Bacillati</taxon>
        <taxon>Bacillota</taxon>
        <taxon>Bacilli</taxon>
        <taxon>Lactobacillales</taxon>
        <taxon>Lactobacillaceae</taxon>
        <taxon>Lactobacillus</taxon>
    </lineage>
</organism>
<dbReference type="Proteomes" id="UP000452141">
    <property type="component" value="Unassembled WGS sequence"/>
</dbReference>
<dbReference type="InterPro" id="IPR025530">
    <property type="entry name" value="DUF4417"/>
</dbReference>
<evidence type="ECO:0000313" key="2">
    <source>
        <dbReference type="Proteomes" id="UP000452141"/>
    </source>
</evidence>
<dbReference type="AlphaFoldDB" id="A0A844FNS0"/>
<evidence type="ECO:0000313" key="1">
    <source>
        <dbReference type="EMBL" id="MST79893.1"/>
    </source>
</evidence>
<comment type="caution">
    <text evidence="1">The sequence shown here is derived from an EMBL/GenBank/DDBJ whole genome shotgun (WGS) entry which is preliminary data.</text>
</comment>
<protein>
    <submittedName>
        <fullName evidence="1">DUF4417 domain-containing protein</fullName>
    </submittedName>
</protein>
<accession>A0A844FNS0</accession>
<dbReference type="Pfam" id="PF14386">
    <property type="entry name" value="DUF4417"/>
    <property type="match status" value="1"/>
</dbReference>